<dbReference type="Proteomes" id="UP000016649">
    <property type="component" value="Unassembled WGS sequence"/>
</dbReference>
<comment type="similarity">
    <text evidence="6">Belongs to the sodium:neurotransmitter symporter (SNF) (TC 2.A.22) family.</text>
</comment>
<keyword evidence="3 6" id="KW-0812">Transmembrane</keyword>
<dbReference type="PRINTS" id="PR00176">
    <property type="entry name" value="NANEUSMPORT"/>
</dbReference>
<keyword evidence="9" id="KW-1185">Reference proteome</keyword>
<feature type="transmembrane region" description="Helical" evidence="7">
    <location>
        <begin position="277"/>
        <end position="303"/>
    </location>
</feature>
<dbReference type="EMBL" id="AWVH01000039">
    <property type="protein sequence ID" value="ERJ91978.1"/>
    <property type="molecule type" value="Genomic_DNA"/>
</dbReference>
<name>A0ABN0NX56_TRELE</name>
<proteinExistence type="inferred from homology"/>
<keyword evidence="2 6" id="KW-0813">Transport</keyword>
<dbReference type="SUPFAM" id="SSF161070">
    <property type="entry name" value="SNF-like"/>
    <property type="match status" value="1"/>
</dbReference>
<dbReference type="PROSITE" id="PS00610">
    <property type="entry name" value="NA_NEUROTRAN_SYMP_1"/>
    <property type="match status" value="1"/>
</dbReference>
<dbReference type="PANTHER" id="PTHR42948">
    <property type="entry name" value="TRANSPORTER"/>
    <property type="match status" value="1"/>
</dbReference>
<evidence type="ECO:0000256" key="6">
    <source>
        <dbReference type="RuleBase" id="RU003732"/>
    </source>
</evidence>
<dbReference type="PANTHER" id="PTHR42948:SF1">
    <property type="entry name" value="TRANSPORTER"/>
    <property type="match status" value="1"/>
</dbReference>
<organism evidence="8 9">
    <name type="scientific">Treponema lecithinolyticum ATCC 700332</name>
    <dbReference type="NCBI Taxonomy" id="1321815"/>
    <lineage>
        <taxon>Bacteria</taxon>
        <taxon>Pseudomonadati</taxon>
        <taxon>Spirochaetota</taxon>
        <taxon>Spirochaetia</taxon>
        <taxon>Spirochaetales</taxon>
        <taxon>Treponemataceae</taxon>
        <taxon>Treponema</taxon>
    </lineage>
</organism>
<gene>
    <name evidence="8" type="ORF">HMPREF9193_01636</name>
</gene>
<sequence>MQTPVYCAHIFLREETKTVNGQTQRETLASRLGFLFLSAGCAIGLGNVWRFPYITGLYGGGAFVMLYLVFLIVLGLPVIIMEFAIGRCSRQNVAGAFYKLEPAGSKWHIFGYIAIAGNYLLMMFYTTVAGWMLYYFVATAKGNLSGLTPEQVGNFFGALLNNPSSMLLWMFITVALGFTVCSGGLRNGVERVAKIMMSFLFIIMLLLVIRSVTLPGASKGIAFYLKPDFKRMIEHGFAEAVYAAMGQAFFTLSLGIGAMTIFGSYIDKKRSLTGESLHILGLDTLAAFMAGLIIFPASAAFGIDAGSGPGLVFVTLPNIFNVLPWGRLWGSLFFIFMSFAAMTTVIAVFENIVSYAIDILHWSRAKASIVNAVLIGILSVPCALGFNLLSGIQPLGKGSSILDAEDFIVSNNILPLGSMVFLLFCCHKIGWGWDKFIAEADAGEGVRFPKALRFYISWILPAIVFVIFIFGYIEKFGKR</sequence>
<evidence type="ECO:0000256" key="1">
    <source>
        <dbReference type="ARBA" id="ARBA00004141"/>
    </source>
</evidence>
<feature type="transmembrane region" description="Helical" evidence="7">
    <location>
        <begin position="166"/>
        <end position="185"/>
    </location>
</feature>
<evidence type="ECO:0000256" key="4">
    <source>
        <dbReference type="ARBA" id="ARBA00022989"/>
    </source>
</evidence>
<feature type="transmembrane region" description="Helical" evidence="7">
    <location>
        <begin position="109"/>
        <end position="137"/>
    </location>
</feature>
<dbReference type="NCBIfam" id="NF037979">
    <property type="entry name" value="Na_transp"/>
    <property type="match status" value="1"/>
</dbReference>
<feature type="transmembrane region" description="Helical" evidence="7">
    <location>
        <begin position="452"/>
        <end position="473"/>
    </location>
</feature>
<feature type="transmembrane region" description="Helical" evidence="7">
    <location>
        <begin position="32"/>
        <end position="51"/>
    </location>
</feature>
<reference evidence="8 9" key="1">
    <citation type="submission" date="2013-08" db="EMBL/GenBank/DDBJ databases">
        <authorList>
            <person name="Weinstock G."/>
            <person name="Sodergren E."/>
            <person name="Wylie T."/>
            <person name="Fulton L."/>
            <person name="Fulton R."/>
            <person name="Fronick C."/>
            <person name="O'Laughlin M."/>
            <person name="Godfrey J."/>
            <person name="Miner T."/>
            <person name="Herter B."/>
            <person name="Appelbaum E."/>
            <person name="Cordes M."/>
            <person name="Lek S."/>
            <person name="Wollam A."/>
            <person name="Pepin K.H."/>
            <person name="Palsikar V.B."/>
            <person name="Mitreva M."/>
            <person name="Wilson R.K."/>
        </authorList>
    </citation>
    <scope>NUCLEOTIDE SEQUENCE [LARGE SCALE GENOMIC DNA]</scope>
    <source>
        <strain evidence="8 9">ATCC 700332</strain>
    </source>
</reference>
<dbReference type="InterPro" id="IPR047218">
    <property type="entry name" value="YocR/YhdH-like"/>
</dbReference>
<comment type="caution">
    <text evidence="8">The sequence shown here is derived from an EMBL/GenBank/DDBJ whole genome shotgun (WGS) entry which is preliminary data.</text>
</comment>
<feature type="transmembrane region" description="Helical" evidence="7">
    <location>
        <begin position="197"/>
        <end position="221"/>
    </location>
</feature>
<dbReference type="CDD" id="cd10336">
    <property type="entry name" value="SLC6sbd_Tyt1-Like"/>
    <property type="match status" value="1"/>
</dbReference>
<comment type="subcellular location">
    <subcellularLocation>
        <location evidence="1">Membrane</location>
        <topology evidence="1">Multi-pass membrane protein</topology>
    </subcellularLocation>
</comment>
<evidence type="ECO:0000313" key="8">
    <source>
        <dbReference type="EMBL" id="ERJ91978.1"/>
    </source>
</evidence>
<accession>A0ABN0NX56</accession>
<protein>
    <recommendedName>
        <fullName evidence="6">Transporter</fullName>
    </recommendedName>
</protein>
<feature type="transmembrane region" description="Helical" evidence="7">
    <location>
        <begin position="328"/>
        <end position="349"/>
    </location>
</feature>
<keyword evidence="4 7" id="KW-1133">Transmembrane helix</keyword>
<evidence type="ECO:0000256" key="5">
    <source>
        <dbReference type="ARBA" id="ARBA00023136"/>
    </source>
</evidence>
<dbReference type="Pfam" id="PF00209">
    <property type="entry name" value="SNF"/>
    <property type="match status" value="2"/>
</dbReference>
<feature type="transmembrane region" description="Helical" evidence="7">
    <location>
        <begin position="241"/>
        <end position="265"/>
    </location>
</feature>
<keyword evidence="5 7" id="KW-0472">Membrane</keyword>
<evidence type="ECO:0000256" key="2">
    <source>
        <dbReference type="ARBA" id="ARBA00022448"/>
    </source>
</evidence>
<dbReference type="InterPro" id="IPR037272">
    <property type="entry name" value="SNS_sf"/>
</dbReference>
<keyword evidence="6" id="KW-0769">Symport</keyword>
<evidence type="ECO:0000313" key="9">
    <source>
        <dbReference type="Proteomes" id="UP000016649"/>
    </source>
</evidence>
<feature type="transmembrane region" description="Helical" evidence="7">
    <location>
        <begin position="57"/>
        <end position="80"/>
    </location>
</feature>
<feature type="transmembrane region" description="Helical" evidence="7">
    <location>
        <begin position="412"/>
        <end position="431"/>
    </location>
</feature>
<evidence type="ECO:0000256" key="3">
    <source>
        <dbReference type="ARBA" id="ARBA00022692"/>
    </source>
</evidence>
<dbReference type="InterPro" id="IPR000175">
    <property type="entry name" value="Na/ntran_symport"/>
</dbReference>
<dbReference type="PROSITE" id="PS50267">
    <property type="entry name" value="NA_NEUROTRAN_SYMP_3"/>
    <property type="match status" value="1"/>
</dbReference>
<feature type="transmembrane region" description="Helical" evidence="7">
    <location>
        <begin position="369"/>
        <end position="392"/>
    </location>
</feature>
<evidence type="ECO:0000256" key="7">
    <source>
        <dbReference type="SAM" id="Phobius"/>
    </source>
</evidence>